<feature type="domain" description="UspA" evidence="2">
    <location>
        <begin position="4"/>
        <end position="141"/>
    </location>
</feature>
<accession>A0A511NF66</accession>
<dbReference type="Pfam" id="PF00582">
    <property type="entry name" value="Usp"/>
    <property type="match status" value="1"/>
</dbReference>
<dbReference type="GeneID" id="84650684"/>
<proteinExistence type="inferred from homology"/>
<dbReference type="PANTHER" id="PTHR46268">
    <property type="entry name" value="STRESS RESPONSE PROTEIN NHAX"/>
    <property type="match status" value="1"/>
</dbReference>
<dbReference type="InterPro" id="IPR006015">
    <property type="entry name" value="Universal_stress_UspA"/>
</dbReference>
<evidence type="ECO:0000259" key="2">
    <source>
        <dbReference type="Pfam" id="PF00582"/>
    </source>
</evidence>
<dbReference type="OrthoDB" id="9788959at2"/>
<comment type="caution">
    <text evidence="3">The sequence shown here is derived from an EMBL/GenBank/DDBJ whole genome shotgun (WGS) entry which is preliminary data.</text>
</comment>
<dbReference type="RefSeq" id="WP_019976042.1">
    <property type="nucleotide sequence ID" value="NZ_BJXC01000006.1"/>
</dbReference>
<dbReference type="SUPFAM" id="SSF52402">
    <property type="entry name" value="Adenine nucleotide alpha hydrolases-like"/>
    <property type="match status" value="2"/>
</dbReference>
<keyword evidence="4" id="KW-1185">Reference proteome</keyword>
<dbReference type="Gene3D" id="3.40.50.12370">
    <property type="match status" value="1"/>
</dbReference>
<dbReference type="EMBL" id="BJXC01000006">
    <property type="protein sequence ID" value="GEM51480.1"/>
    <property type="molecule type" value="Genomic_DNA"/>
</dbReference>
<reference evidence="3 4" key="1">
    <citation type="submission" date="2019-07" db="EMBL/GenBank/DDBJ databases">
        <title>Whole genome shotgun sequence of Empedobacter brevis NBRC 14943.</title>
        <authorList>
            <person name="Hosoyama A."/>
            <person name="Uohara A."/>
            <person name="Ohji S."/>
            <person name="Ichikawa N."/>
        </authorList>
    </citation>
    <scope>NUCLEOTIDE SEQUENCE [LARGE SCALE GENOMIC DNA]</scope>
    <source>
        <strain evidence="3 4">NBRC 14943</strain>
    </source>
</reference>
<sequence>MKPIILLPTDFSNNSIVAMKYAQGLANYLNADIHILHAYKAFVTAFQSKIVNEADAYRAKYEAEVDMKKFLAKFTEQEINIFTTSIIEGNLVDVIQHYESINPLTLIIMGTHGSSVPRKNILGSNSYDIAKNTNTPLLIVPENNKGFKMDKLIFFTDYQNQDNKVFEIFKYIFKPKNIICTMVHITHERYDEEYKKLKDWVNNLSKTNNMQLESKLVLNQEKINVVNEIIEELQADLCLLTLIERRNFFERLFSKSLARKIILNPKVPILLNLG</sequence>
<evidence type="ECO:0000313" key="3">
    <source>
        <dbReference type="EMBL" id="GEM51480.1"/>
    </source>
</evidence>
<protein>
    <submittedName>
        <fullName evidence="3">Universal stress protein UspA</fullName>
    </submittedName>
</protein>
<evidence type="ECO:0000256" key="1">
    <source>
        <dbReference type="ARBA" id="ARBA00008791"/>
    </source>
</evidence>
<name>A0A511NF66_9FLAO</name>
<dbReference type="InterPro" id="IPR006016">
    <property type="entry name" value="UspA"/>
</dbReference>
<dbReference type="PANTHER" id="PTHR46268:SF6">
    <property type="entry name" value="UNIVERSAL STRESS PROTEIN UP12"/>
    <property type="match status" value="1"/>
</dbReference>
<comment type="similarity">
    <text evidence="1">Belongs to the universal stress protein A family.</text>
</comment>
<dbReference type="PRINTS" id="PR01438">
    <property type="entry name" value="UNVRSLSTRESS"/>
</dbReference>
<dbReference type="Proteomes" id="UP000321245">
    <property type="component" value="Unassembled WGS sequence"/>
</dbReference>
<dbReference type="AlphaFoldDB" id="A0A511NF66"/>
<dbReference type="CDD" id="cd00293">
    <property type="entry name" value="USP-like"/>
    <property type="match status" value="1"/>
</dbReference>
<evidence type="ECO:0000313" key="4">
    <source>
        <dbReference type="Proteomes" id="UP000321245"/>
    </source>
</evidence>
<gene>
    <name evidence="3" type="primary">uspA</name>
    <name evidence="3" type="ORF">EB1_12700</name>
</gene>
<organism evidence="3 4">
    <name type="scientific">Empedobacter brevis NBRC 14943 = ATCC 43319</name>
    <dbReference type="NCBI Taxonomy" id="1218108"/>
    <lineage>
        <taxon>Bacteria</taxon>
        <taxon>Pseudomonadati</taxon>
        <taxon>Bacteroidota</taxon>
        <taxon>Flavobacteriia</taxon>
        <taxon>Flavobacteriales</taxon>
        <taxon>Weeksellaceae</taxon>
        <taxon>Empedobacter</taxon>
    </lineage>
</organism>